<dbReference type="STRING" id="51511.ENSCSAVP00000013783"/>
<evidence type="ECO:0000313" key="3">
    <source>
        <dbReference type="Proteomes" id="UP000007875"/>
    </source>
</evidence>
<dbReference type="InParanoid" id="H2Z871"/>
<dbReference type="AlphaFoldDB" id="H2Z871"/>
<dbReference type="Proteomes" id="UP000007875">
    <property type="component" value="Unassembled WGS sequence"/>
</dbReference>
<evidence type="ECO:0000313" key="2">
    <source>
        <dbReference type="Ensembl" id="ENSCSAVP00000013783.1"/>
    </source>
</evidence>
<accession>H2Z871</accession>
<organism evidence="2 3">
    <name type="scientific">Ciona savignyi</name>
    <name type="common">Pacific transparent sea squirt</name>
    <dbReference type="NCBI Taxonomy" id="51511"/>
    <lineage>
        <taxon>Eukaryota</taxon>
        <taxon>Metazoa</taxon>
        <taxon>Chordata</taxon>
        <taxon>Tunicata</taxon>
        <taxon>Ascidiacea</taxon>
        <taxon>Phlebobranchia</taxon>
        <taxon>Cionidae</taxon>
        <taxon>Ciona</taxon>
    </lineage>
</organism>
<evidence type="ECO:0000256" key="1">
    <source>
        <dbReference type="SAM" id="Coils"/>
    </source>
</evidence>
<reference evidence="2" key="2">
    <citation type="submission" date="2025-08" db="UniProtKB">
        <authorList>
            <consortium name="Ensembl"/>
        </authorList>
    </citation>
    <scope>IDENTIFICATION</scope>
</reference>
<name>H2Z871_CIOSA</name>
<reference evidence="3" key="1">
    <citation type="submission" date="2003-08" db="EMBL/GenBank/DDBJ databases">
        <authorList>
            <person name="Birren B."/>
            <person name="Nusbaum C."/>
            <person name="Abebe A."/>
            <person name="Abouelleil A."/>
            <person name="Adekoya E."/>
            <person name="Ait-zahra M."/>
            <person name="Allen N."/>
            <person name="Allen T."/>
            <person name="An P."/>
            <person name="Anderson M."/>
            <person name="Anderson S."/>
            <person name="Arachchi H."/>
            <person name="Armbruster J."/>
            <person name="Bachantsang P."/>
            <person name="Baldwin J."/>
            <person name="Barry A."/>
            <person name="Bayul T."/>
            <person name="Blitshsteyn B."/>
            <person name="Bloom T."/>
            <person name="Blye J."/>
            <person name="Boguslavskiy L."/>
            <person name="Borowsky M."/>
            <person name="Boukhgalter B."/>
            <person name="Brunache A."/>
            <person name="Butler J."/>
            <person name="Calixte N."/>
            <person name="Calvo S."/>
            <person name="Camarata J."/>
            <person name="Campo K."/>
            <person name="Chang J."/>
            <person name="Cheshatsang Y."/>
            <person name="Citroen M."/>
            <person name="Collymore A."/>
            <person name="Considine T."/>
            <person name="Cook A."/>
            <person name="Cooke P."/>
            <person name="Corum B."/>
            <person name="Cuomo C."/>
            <person name="David R."/>
            <person name="Dawoe T."/>
            <person name="Degray S."/>
            <person name="Dodge S."/>
            <person name="Dooley K."/>
            <person name="Dorje P."/>
            <person name="Dorjee K."/>
            <person name="Dorris L."/>
            <person name="Duffey N."/>
            <person name="Dupes A."/>
            <person name="Elkins T."/>
            <person name="Engels R."/>
            <person name="Erickson J."/>
            <person name="Farina A."/>
            <person name="Faro S."/>
            <person name="Ferreira P."/>
            <person name="Fischer H."/>
            <person name="Fitzgerald M."/>
            <person name="Foley K."/>
            <person name="Gage D."/>
            <person name="Galagan J."/>
            <person name="Gearin G."/>
            <person name="Gnerre S."/>
            <person name="Gnirke A."/>
            <person name="Goyette A."/>
            <person name="Graham J."/>
            <person name="Grandbois E."/>
            <person name="Gyaltsen K."/>
            <person name="Hafez N."/>
            <person name="Hagopian D."/>
            <person name="Hagos B."/>
            <person name="Hall J."/>
            <person name="Hatcher B."/>
            <person name="Heller A."/>
            <person name="Higgins H."/>
            <person name="Honan T."/>
            <person name="Horn A."/>
            <person name="Houde N."/>
            <person name="Hughes L."/>
            <person name="Hulme W."/>
            <person name="Husby E."/>
            <person name="Iliev I."/>
            <person name="Jaffe D."/>
            <person name="Jones C."/>
            <person name="Kamal M."/>
            <person name="Kamat A."/>
            <person name="Kamvysselis M."/>
            <person name="Karlsson E."/>
            <person name="Kells C."/>
            <person name="Kieu A."/>
            <person name="Kisner P."/>
            <person name="Kodira C."/>
            <person name="Kulbokas E."/>
            <person name="Labutti K."/>
            <person name="Lama D."/>
            <person name="Landers T."/>
            <person name="Leger J."/>
            <person name="Levine S."/>
            <person name="Lewis D."/>
            <person name="Lewis T."/>
            <person name="Lindblad-toh K."/>
            <person name="Liu X."/>
            <person name="Lokyitsang T."/>
            <person name="Lokyitsang Y."/>
            <person name="Lucien O."/>
            <person name="Lui A."/>
            <person name="Ma L.J."/>
            <person name="Mabbitt R."/>
            <person name="Macdonald J."/>
            <person name="Maclean C."/>
            <person name="Major J."/>
            <person name="Manning J."/>
            <person name="Marabella R."/>
            <person name="Maru K."/>
            <person name="Matthews C."/>
            <person name="Mauceli E."/>
            <person name="Mccarthy M."/>
            <person name="Mcdonough S."/>
            <person name="Mcghee T."/>
            <person name="Meldrim J."/>
            <person name="Meneus L."/>
            <person name="Mesirov J."/>
            <person name="Mihalev A."/>
            <person name="Mihova T."/>
            <person name="Mikkelsen T."/>
            <person name="Mlenga V."/>
            <person name="Moru K."/>
            <person name="Mozes J."/>
            <person name="Mulrain L."/>
            <person name="Munson G."/>
            <person name="Naylor J."/>
            <person name="Newes C."/>
            <person name="Nguyen C."/>
            <person name="Nguyen N."/>
            <person name="Nguyen T."/>
            <person name="Nicol R."/>
            <person name="Nielsen C."/>
            <person name="Nizzari M."/>
            <person name="Norbu C."/>
            <person name="Norbu N."/>
            <person name="O'donnell P."/>
            <person name="Okoawo O."/>
            <person name="O'leary S."/>
            <person name="Omotosho B."/>
            <person name="O'neill K."/>
            <person name="Osman S."/>
            <person name="Parker S."/>
            <person name="Perrin D."/>
            <person name="Phunkhang P."/>
            <person name="Piqani B."/>
            <person name="Purcell S."/>
            <person name="Rachupka T."/>
            <person name="Ramasamy U."/>
            <person name="Rameau R."/>
            <person name="Ray V."/>
            <person name="Raymond C."/>
            <person name="Retta R."/>
            <person name="Richardson S."/>
            <person name="Rise C."/>
            <person name="Rodriguez J."/>
            <person name="Rogers J."/>
            <person name="Rogov P."/>
            <person name="Rutman M."/>
            <person name="Schupbach R."/>
            <person name="Seaman C."/>
            <person name="Settipalli S."/>
            <person name="Sharpe T."/>
            <person name="Sheridan J."/>
            <person name="Sherpa N."/>
            <person name="Shi J."/>
            <person name="Smirnov S."/>
            <person name="Smith C."/>
            <person name="Sougnez C."/>
            <person name="Spencer B."/>
            <person name="Stalker J."/>
            <person name="Stange-thomann N."/>
            <person name="Stavropoulos S."/>
            <person name="Stetson K."/>
            <person name="Stone C."/>
            <person name="Stone S."/>
            <person name="Stubbs M."/>
            <person name="Talamas J."/>
            <person name="Tchuinga P."/>
            <person name="Tenzing P."/>
            <person name="Tesfaye S."/>
            <person name="Theodore J."/>
            <person name="Thoulutsang Y."/>
            <person name="Topham K."/>
            <person name="Towey S."/>
            <person name="Tsamla T."/>
            <person name="Tsomo N."/>
            <person name="Vallee D."/>
            <person name="Vassiliev H."/>
            <person name="Venkataraman V."/>
            <person name="Vinson J."/>
            <person name="Vo A."/>
            <person name="Wade C."/>
            <person name="Wang S."/>
            <person name="Wangchuk T."/>
            <person name="Wangdi T."/>
            <person name="Whittaker C."/>
            <person name="Wilkinson J."/>
            <person name="Wu Y."/>
            <person name="Wyman D."/>
            <person name="Yadav S."/>
            <person name="Yang S."/>
            <person name="Yang X."/>
            <person name="Yeager S."/>
            <person name="Yee E."/>
            <person name="Young G."/>
            <person name="Zainoun J."/>
            <person name="Zembeck L."/>
            <person name="Zimmer A."/>
            <person name="Zody M."/>
            <person name="Lander E."/>
        </authorList>
    </citation>
    <scope>NUCLEOTIDE SEQUENCE [LARGE SCALE GENOMIC DNA]</scope>
</reference>
<proteinExistence type="predicted"/>
<keyword evidence="3" id="KW-1185">Reference proteome</keyword>
<keyword evidence="1" id="KW-0175">Coiled coil</keyword>
<reference evidence="2" key="3">
    <citation type="submission" date="2025-09" db="UniProtKB">
        <authorList>
            <consortium name="Ensembl"/>
        </authorList>
    </citation>
    <scope>IDENTIFICATION</scope>
</reference>
<dbReference type="Ensembl" id="ENSCSAVT00000013942.1">
    <property type="protein sequence ID" value="ENSCSAVP00000013783.1"/>
    <property type="gene ID" value="ENSCSAVG00000008085.1"/>
</dbReference>
<dbReference type="HOGENOM" id="CLU_1177715_0_0_1"/>
<dbReference type="eggNOG" id="KOG0619">
    <property type="taxonomic scope" value="Eukaryota"/>
</dbReference>
<feature type="coiled-coil region" evidence="1">
    <location>
        <begin position="2"/>
        <end position="29"/>
    </location>
</feature>
<sequence>MLEEMERERLEQEERFKVTQEDIDQLRKQETLAAMESVLADNDRYVIMIDKYLGQQDHITRQAQQTLGADNKQIEDALKQQQMNQGVLVDQILLEEEFQKEAFAVLKLQRDAVQARLIDQIGQIQNELIQLTQIEAKRNMHKIEQDKQTLWAIRNNLTELLVQLLKEKDQREEMVKLRLIEMEEQREDDQIDFWLVQYQKLLDTKPQVLIQKEDGVDPQIVKLLKRSDAAHHLPEF</sequence>
<protein>
    <submittedName>
        <fullName evidence="2">Uncharacterized protein</fullName>
    </submittedName>
</protein>